<sequence>VQLKEESKDSQLVAGIVGHAVWCPRWFHN</sequence>
<organism evidence="1">
    <name type="scientific">marine metagenome</name>
    <dbReference type="NCBI Taxonomy" id="408172"/>
    <lineage>
        <taxon>unclassified sequences</taxon>
        <taxon>metagenomes</taxon>
        <taxon>ecological metagenomes</taxon>
    </lineage>
</organism>
<dbReference type="EMBL" id="UINC01132239">
    <property type="protein sequence ID" value="SVD14429.1"/>
    <property type="molecule type" value="Genomic_DNA"/>
</dbReference>
<feature type="non-terminal residue" evidence="1">
    <location>
        <position position="29"/>
    </location>
</feature>
<protein>
    <submittedName>
        <fullName evidence="1">Uncharacterized protein</fullName>
    </submittedName>
</protein>
<feature type="non-terminal residue" evidence="1">
    <location>
        <position position="1"/>
    </location>
</feature>
<name>A0A382SWY1_9ZZZZ</name>
<reference evidence="1" key="1">
    <citation type="submission" date="2018-05" db="EMBL/GenBank/DDBJ databases">
        <authorList>
            <person name="Lanie J.A."/>
            <person name="Ng W.-L."/>
            <person name="Kazmierczak K.M."/>
            <person name="Andrzejewski T.M."/>
            <person name="Davidsen T.M."/>
            <person name="Wayne K.J."/>
            <person name="Tettelin H."/>
            <person name="Glass J.I."/>
            <person name="Rusch D."/>
            <person name="Podicherti R."/>
            <person name="Tsui H.-C.T."/>
            <person name="Winkler M.E."/>
        </authorList>
    </citation>
    <scope>NUCLEOTIDE SEQUENCE</scope>
</reference>
<proteinExistence type="predicted"/>
<evidence type="ECO:0000313" key="1">
    <source>
        <dbReference type="EMBL" id="SVD14429.1"/>
    </source>
</evidence>
<accession>A0A382SWY1</accession>
<dbReference type="AlphaFoldDB" id="A0A382SWY1"/>
<gene>
    <name evidence="1" type="ORF">METZ01_LOCUS367283</name>
</gene>